<name>A0A081C444_VECG1</name>
<protein>
    <submittedName>
        <fullName evidence="1">Uncharacterized protein</fullName>
    </submittedName>
</protein>
<organism evidence="1">
    <name type="scientific">Vecturithrix granuli</name>
    <dbReference type="NCBI Taxonomy" id="1499967"/>
    <lineage>
        <taxon>Bacteria</taxon>
        <taxon>Candidatus Moduliflexota</taxon>
        <taxon>Candidatus Vecturitrichia</taxon>
        <taxon>Candidatus Vecturitrichales</taxon>
        <taxon>Candidatus Vecturitrichaceae</taxon>
        <taxon>Candidatus Vecturithrix</taxon>
    </lineage>
</organism>
<proteinExistence type="predicted"/>
<evidence type="ECO:0000313" key="1">
    <source>
        <dbReference type="EMBL" id="GAK59349.1"/>
    </source>
</evidence>
<reference evidence="1" key="1">
    <citation type="journal article" date="2015" name="PeerJ">
        <title>First genomic representation of candidate bacterial phylum KSB3 points to enhanced environmental sensing as a trigger of wastewater bulking.</title>
        <authorList>
            <person name="Sekiguchi Y."/>
            <person name="Ohashi A."/>
            <person name="Parks D.H."/>
            <person name="Yamauchi T."/>
            <person name="Tyson G.W."/>
            <person name="Hugenholtz P."/>
        </authorList>
    </citation>
    <scope>NUCLEOTIDE SEQUENCE [LARGE SCALE GENOMIC DNA]</scope>
</reference>
<dbReference type="EMBL" id="DF820470">
    <property type="protein sequence ID" value="GAK59349.1"/>
    <property type="molecule type" value="Genomic_DNA"/>
</dbReference>
<gene>
    <name evidence="1" type="ORF">U27_06333</name>
</gene>
<evidence type="ECO:0000313" key="2">
    <source>
        <dbReference type="Proteomes" id="UP000030661"/>
    </source>
</evidence>
<dbReference type="AlphaFoldDB" id="A0A081C444"/>
<keyword evidence="2" id="KW-1185">Reference proteome</keyword>
<sequence length="180" mass="20805">MVCINLKTTGTFQTLPGIIPRFYRFRFHLTERPGFQFQTLPGIIPRFYMRASRTSSGVKSGFKPFQGLFRVSTEWAKGGQLKLRKVSNPSRDYSAFLRWWRVGRMGCRWFQTLPGIIPRFYFIAFRHGNLQSRAVSNPSRDYSAFLPAILGVSSLTNDTVSNPSRDYSAFLRHARPQRRA</sequence>
<dbReference type="HOGENOM" id="CLU_1493407_0_0_0"/>
<accession>A0A081C444</accession>
<dbReference type="Proteomes" id="UP000030661">
    <property type="component" value="Unassembled WGS sequence"/>
</dbReference>